<name>A0A9D1L5W2_9FIRM</name>
<dbReference type="SUPFAM" id="SSF51703">
    <property type="entry name" value="Cobalamin (vitamin B12)-dependent enzymes"/>
    <property type="match status" value="1"/>
</dbReference>
<accession>A0A9D1L5W2</accession>
<reference evidence="2" key="2">
    <citation type="journal article" date="2021" name="PeerJ">
        <title>Extensive microbial diversity within the chicken gut microbiome revealed by metagenomics and culture.</title>
        <authorList>
            <person name="Gilroy R."/>
            <person name="Ravi A."/>
            <person name="Getino M."/>
            <person name="Pursley I."/>
            <person name="Horton D.L."/>
            <person name="Alikhan N.F."/>
            <person name="Baker D."/>
            <person name="Gharbi K."/>
            <person name="Hall N."/>
            <person name="Watson M."/>
            <person name="Adriaenssens E.M."/>
            <person name="Foster-Nyarko E."/>
            <person name="Jarju S."/>
            <person name="Secka A."/>
            <person name="Antonio M."/>
            <person name="Oren A."/>
            <person name="Chaudhuri R.R."/>
            <person name="La Ragione R."/>
            <person name="Hildebrand F."/>
            <person name="Pallen M.J."/>
        </authorList>
    </citation>
    <scope>NUCLEOTIDE SEQUENCE</scope>
    <source>
        <strain evidence="2">ChiHcec3-6078</strain>
    </source>
</reference>
<dbReference type="EMBL" id="DVMP01000048">
    <property type="protein sequence ID" value="HIU25325.1"/>
    <property type="molecule type" value="Genomic_DNA"/>
</dbReference>
<organism evidence="2 3">
    <name type="scientific">Candidatus Allocopromorpha excrementigallinarum</name>
    <dbReference type="NCBI Taxonomy" id="2840742"/>
    <lineage>
        <taxon>Bacteria</taxon>
        <taxon>Bacillati</taxon>
        <taxon>Bacillota</taxon>
        <taxon>Clostridia</taxon>
        <taxon>Eubacteriales</taxon>
        <taxon>Eubacteriaceae</taxon>
        <taxon>Eubacteriaceae incertae sedis</taxon>
        <taxon>Candidatus Allocopromorpha</taxon>
    </lineage>
</organism>
<reference evidence="2" key="1">
    <citation type="submission" date="2020-10" db="EMBL/GenBank/DDBJ databases">
        <authorList>
            <person name="Gilroy R."/>
        </authorList>
    </citation>
    <scope>NUCLEOTIDE SEQUENCE</scope>
    <source>
        <strain evidence="2">ChiHcec3-6078</strain>
    </source>
</reference>
<dbReference type="Gene3D" id="1.10.8.1000">
    <property type="entry name" value="Ornithine 4,5 aminomutase S component, alpha subunit-like"/>
    <property type="match status" value="1"/>
</dbReference>
<dbReference type="Gene3D" id="6.10.250.2220">
    <property type="match status" value="1"/>
</dbReference>
<protein>
    <submittedName>
        <fullName evidence="2">Ornithine aminomutase subunit alpha</fullName>
    </submittedName>
</protein>
<sequence>MKRADDFQERRKHIANLTDEELYNRFWELTAQVVEPLIELGRTHTTPSVERAVLLRMGISSLDTQKIVEGCMERGLMGHGAGHVVYRYAKEKGISIREAGENLAGGEGWDEAAAMFRGGKRYD</sequence>
<evidence type="ECO:0000313" key="2">
    <source>
        <dbReference type="EMBL" id="HIU25325.1"/>
    </source>
</evidence>
<evidence type="ECO:0000259" key="1">
    <source>
        <dbReference type="Pfam" id="PF16552"/>
    </source>
</evidence>
<dbReference type="GO" id="GO:0003824">
    <property type="term" value="F:catalytic activity"/>
    <property type="evidence" value="ECO:0007669"/>
    <property type="project" value="InterPro"/>
</dbReference>
<dbReference type="InterPro" id="IPR015130">
    <property type="entry name" value="Lys-AminoMut_A"/>
</dbReference>
<comment type="caution">
    <text evidence="2">The sequence shown here is derived from an EMBL/GenBank/DDBJ whole genome shotgun (WGS) entry which is preliminary data.</text>
</comment>
<dbReference type="AlphaFoldDB" id="A0A9D1L5W2"/>
<proteinExistence type="predicted"/>
<dbReference type="Pfam" id="PF16552">
    <property type="entry name" value="OAM_alpha"/>
    <property type="match status" value="1"/>
</dbReference>
<dbReference type="Proteomes" id="UP000824090">
    <property type="component" value="Unassembled WGS sequence"/>
</dbReference>
<dbReference type="InterPro" id="IPR016176">
    <property type="entry name" value="Cbl-dep_enz_cat"/>
</dbReference>
<evidence type="ECO:0000313" key="3">
    <source>
        <dbReference type="Proteomes" id="UP000824090"/>
    </source>
</evidence>
<feature type="domain" description="D-Lysine 5,6-aminomutase alpha subunit" evidence="1">
    <location>
        <begin position="2"/>
        <end position="116"/>
    </location>
</feature>
<gene>
    <name evidence="2" type="ORF">IAC50_02345</name>
</gene>
<dbReference type="GO" id="GO:0031419">
    <property type="term" value="F:cobalamin binding"/>
    <property type="evidence" value="ECO:0007669"/>
    <property type="project" value="InterPro"/>
</dbReference>